<keyword evidence="3" id="KW-1185">Reference proteome</keyword>
<protein>
    <submittedName>
        <fullName evidence="2">Uncharacterized protein</fullName>
    </submittedName>
</protein>
<proteinExistence type="predicted"/>
<organism evidence="2 3">
    <name type="scientific">Chrysochromulina tobinii</name>
    <dbReference type="NCBI Taxonomy" id="1460289"/>
    <lineage>
        <taxon>Eukaryota</taxon>
        <taxon>Haptista</taxon>
        <taxon>Haptophyta</taxon>
        <taxon>Prymnesiophyceae</taxon>
        <taxon>Prymnesiales</taxon>
        <taxon>Chrysochromulinaceae</taxon>
        <taxon>Chrysochromulina</taxon>
    </lineage>
</organism>
<dbReference type="AlphaFoldDB" id="A0A0M0LCT1"/>
<evidence type="ECO:0000313" key="3">
    <source>
        <dbReference type="Proteomes" id="UP000037460"/>
    </source>
</evidence>
<name>A0A0M0LCT1_9EUKA</name>
<evidence type="ECO:0000256" key="1">
    <source>
        <dbReference type="SAM" id="MobiDB-lite"/>
    </source>
</evidence>
<feature type="compositionally biased region" description="Polar residues" evidence="1">
    <location>
        <begin position="527"/>
        <end position="537"/>
    </location>
</feature>
<feature type="region of interest" description="Disordered" evidence="1">
    <location>
        <begin position="513"/>
        <end position="539"/>
    </location>
</feature>
<gene>
    <name evidence="2" type="ORF">Ctob_015157</name>
</gene>
<reference evidence="3" key="1">
    <citation type="journal article" date="2015" name="PLoS Genet.">
        <title>Genome Sequence and Transcriptome Analyses of Chrysochromulina tobin: Metabolic Tools for Enhanced Algal Fitness in the Prominent Order Prymnesiales (Haptophyceae).</title>
        <authorList>
            <person name="Hovde B.T."/>
            <person name="Deodato C.R."/>
            <person name="Hunsperger H.M."/>
            <person name="Ryken S.A."/>
            <person name="Yost W."/>
            <person name="Jha R.K."/>
            <person name="Patterson J."/>
            <person name="Monnat R.J. Jr."/>
            <person name="Barlow S.B."/>
            <person name="Starkenburg S.R."/>
            <person name="Cattolico R.A."/>
        </authorList>
    </citation>
    <scope>NUCLEOTIDE SEQUENCE</scope>
    <source>
        <strain evidence="3">CCMP291</strain>
    </source>
</reference>
<comment type="caution">
    <text evidence="2">The sequence shown here is derived from an EMBL/GenBank/DDBJ whole genome shotgun (WGS) entry which is preliminary data.</text>
</comment>
<accession>A0A0M0LCT1</accession>
<sequence length="783" mass="82541">MELSTHGPQDASVGILIKRLVSSSRVTEERAVAKELLQLLDTPAFRAALSDFRSEEGQGGSNGWTETLKAVVIKVNSAHATAEADFVQALSRLVEEADRCGALFDGENVDKVVKSILQNERIAHAPTPQIKKLYWSILSSLASEAAYFRAVGRETAQERCGQLASFAWEALLPGAADDSADCAELLWRPKTGFVTECVLHEWMEHTLRHAEQLELLLQLVQFCRLLHRLAALVNASLPPRIDAAISAYVWPEVIQCETELLQLDAICDEAMRMPPHHPHGAHAAAAVALDDGYREEEEDDDCGIIAAGGGGGGGGAPISGAGSVGKGASAAGGSSLSVPSALPPAAALALDEAAGTLAERLRGVQSLVVPRQSTSTLAQMQRLLCAAIMLSLPYTSPEVGVGLDALIRQLRPSVRSACEMLCRLSEPRALGLLPALIRTLGDAQTTHQAAAFPSSAGAPAAVSAASAAAGRAAAEALALIGTSVTTNVHGLLRAPATVGQPADAHAELDAMMDDVDDDDDFGGPRSASGNGSLSASDSGGRGFGGGGSFGGVTGGFGLALLLPLLPSLLAARPIAELMPILRDATRTLPSTDRPTGEPLLLKGLRDAKAAQTLSAYLTATAVLRYQPATMRLMLCELMATPCVLKGMDTAILDLLRARCMRLGGLHTMMRAQLPWLIAWWLDRGFPLVTFPHHWLTESGRSTPVERTESGHVRIDGPSGRDEPLKGFYQSHCLRLLPALLERAFAPGDSAVAKRAAAERGPLSDCLGCRSRSCFGGESPMERT</sequence>
<evidence type="ECO:0000313" key="2">
    <source>
        <dbReference type="EMBL" id="KOO48483.1"/>
    </source>
</evidence>
<dbReference type="Proteomes" id="UP000037460">
    <property type="component" value="Unassembled WGS sequence"/>
</dbReference>
<dbReference type="EMBL" id="JWZX01000541">
    <property type="protein sequence ID" value="KOO48483.1"/>
    <property type="molecule type" value="Genomic_DNA"/>
</dbReference>